<dbReference type="SFLD" id="SFLDS00003">
    <property type="entry name" value="Haloacid_Dehalogenase"/>
    <property type="match status" value="1"/>
</dbReference>
<dbReference type="PANTHER" id="PTHR43611">
    <property type="entry name" value="ALPHA-D-GLUCOSE 1-PHOSPHATE PHOSPHATASE"/>
    <property type="match status" value="1"/>
</dbReference>
<dbReference type="InterPro" id="IPR036412">
    <property type="entry name" value="HAD-like_sf"/>
</dbReference>
<dbReference type="NCBIfam" id="TIGR01509">
    <property type="entry name" value="HAD-SF-IA-v3"/>
    <property type="match status" value="1"/>
</dbReference>
<dbReference type="InterPro" id="IPR023198">
    <property type="entry name" value="PGP-like_dom2"/>
</dbReference>
<dbReference type="Gene3D" id="3.40.50.1000">
    <property type="entry name" value="HAD superfamily/HAD-like"/>
    <property type="match status" value="1"/>
</dbReference>
<dbReference type="PANTHER" id="PTHR43611:SF3">
    <property type="entry name" value="FLAVIN MONONUCLEOTIDE HYDROLASE 1, CHLOROPLATIC"/>
    <property type="match status" value="1"/>
</dbReference>
<reference evidence="1 2" key="1">
    <citation type="submission" date="2018-08" db="EMBL/GenBank/DDBJ databases">
        <title>Henriciella mobilis sp. nov., isolated from seawater.</title>
        <authorList>
            <person name="Cheng H."/>
            <person name="Wu Y.-H."/>
            <person name="Xu X.-W."/>
            <person name="Guo L.-L."/>
        </authorList>
    </citation>
    <scope>NUCLEOTIDE SEQUENCE [LARGE SCALE GENOMIC DNA]</scope>
    <source>
        <strain evidence="1 2">CCUG67844</strain>
    </source>
</reference>
<comment type="caution">
    <text evidence="1">The sequence shown here is derived from an EMBL/GenBank/DDBJ whole genome shotgun (WGS) entry which is preliminary data.</text>
</comment>
<accession>A0A399RQJ8</accession>
<dbReference type="AlphaFoldDB" id="A0A399RQJ8"/>
<organism evidence="1 2">
    <name type="scientific">Henriciella algicola</name>
    <dbReference type="NCBI Taxonomy" id="1608422"/>
    <lineage>
        <taxon>Bacteria</taxon>
        <taxon>Pseudomonadati</taxon>
        <taxon>Pseudomonadota</taxon>
        <taxon>Alphaproteobacteria</taxon>
        <taxon>Hyphomonadales</taxon>
        <taxon>Hyphomonadaceae</taxon>
        <taxon>Henriciella</taxon>
    </lineage>
</organism>
<dbReference type="SFLD" id="SFLDG01129">
    <property type="entry name" value="C1.5:_HAD__Beta-PGM__Phosphata"/>
    <property type="match status" value="1"/>
</dbReference>
<dbReference type="EMBL" id="QWGA01000003">
    <property type="protein sequence ID" value="RIJ31915.1"/>
    <property type="molecule type" value="Genomic_DNA"/>
</dbReference>
<protein>
    <submittedName>
        <fullName evidence="1">HAD family phosphatase</fullName>
    </submittedName>
</protein>
<dbReference type="InterPro" id="IPR023214">
    <property type="entry name" value="HAD_sf"/>
</dbReference>
<dbReference type="CDD" id="cd02603">
    <property type="entry name" value="HAD_sEH-N_like"/>
    <property type="match status" value="1"/>
</dbReference>
<dbReference type="SUPFAM" id="SSF56784">
    <property type="entry name" value="HAD-like"/>
    <property type="match status" value="1"/>
</dbReference>
<dbReference type="RefSeq" id="WP_119453404.1">
    <property type="nucleotide sequence ID" value="NZ_QWGA01000003.1"/>
</dbReference>
<keyword evidence="2" id="KW-1185">Reference proteome</keyword>
<name>A0A399RQJ8_9PROT</name>
<dbReference type="Pfam" id="PF00702">
    <property type="entry name" value="Hydrolase"/>
    <property type="match status" value="1"/>
</dbReference>
<dbReference type="InterPro" id="IPR006439">
    <property type="entry name" value="HAD-SF_hydro_IA"/>
</dbReference>
<dbReference type="Gene3D" id="1.10.150.240">
    <property type="entry name" value="Putative phosphatase, domain 2"/>
    <property type="match status" value="1"/>
</dbReference>
<evidence type="ECO:0000313" key="1">
    <source>
        <dbReference type="EMBL" id="RIJ31915.1"/>
    </source>
</evidence>
<sequence length="218" mass="24596">MTASARGGNISASADRIVLFDLGNVVIEWLPLRLYRKIFATEAEAEAFCRDVCNMDWHVEHDRGRTFAEGARLLKQDHPHFSDEIDAWHGRWFEMFDGYVTGVPALIARLEEAQVPLFALSNMSAEVWPETVERFPMLKLFRDVVVSGEEELIKPDPAIYELTHARLGHPPKDSVFFIDDSLKNIEAARAFGFRGHHFTDAKTLEAALMEEGLLAPAA</sequence>
<dbReference type="Proteomes" id="UP000265845">
    <property type="component" value="Unassembled WGS sequence"/>
</dbReference>
<evidence type="ECO:0000313" key="2">
    <source>
        <dbReference type="Proteomes" id="UP000265845"/>
    </source>
</evidence>
<gene>
    <name evidence="1" type="ORF">D1222_06645</name>
</gene>
<proteinExistence type="predicted"/>
<dbReference type="OrthoDB" id="9807742at2"/>